<sequence length="927" mass="104958">MIDIFKTKYSDWNSLERTLEAIGDNKAKGDAFEYFCYFYLKFLSDLHQIKKIYCPIVDNRPFPKHVVDKLRLEKTDYGVDGVFINNAGDYIAWQAKFRSGRAALTSRELSTFWAEAEYADYRLIISNTHILPNVAHKKTGHLSALVDRFTSLDEDFFSSLYQAAISQNIQIERDKKSPRPYQSEILQDIISGFSSSDRGKLIAACGIGKTLIALWTLEHLQADNVIFFAPSLQLVRQALEEWSAESSSPFQYLCVCSDQTIDAEVDSNNIDIGDIDIPVTTSAEAVRNFIAQPSNKKKFIFSTYQSAEVIKNALSENENSFSFDIAFYDEAHRTAGVSNSQFNIALDDAAIKTKKKLFLTATERLVRPKLSSKLEEHNLSVFSMNDKSIYGDVFHRLTFGEAIEKNIISDYRIVFTGISSSEYNKLIKKNVYVTDDDSHTETAQNIYKIALLKKSIQDLGLTKVISFHSKISESRDFANRLSAESSFGDKKTAIAHINGAMTAQDRAEIIQNFEDSELGVITNVRCLTEGIDIPLIDAVFFADPKGSMIDIVQAVGRAVRQKFGETGRLSYIIIPVLLDQEDEDVLSGAGFEALFNLIQAMRDQDEALAEWIDSINLAAAKGRIKGSSSVPGKVVINLPTELNTSDFEDALLLRIANVNKNPTGTIGVGSKLGKNERKGDFTRIFKTLCDYTPIKLEESLIAPTFEIITDNPDAIYTSKEIRINNNNVSHCKRVGFLHEVERNKYQLSKLGLLYKQGHISFLDALRNQFLLYREEHKDGILFPYREAISFMLEIKSLNYVQFLYSLFSIQFNDGKPDLELAISVAKEIEAAYPNILLTNEANKNEILKDLNSRYEKAFSYNNVWTDRTTAGNQYRYLMRHIEIFDECFTSNKNIFLIIKEKEAFLASLLAESEKHINKDYGDTLWVK</sequence>
<dbReference type="EMBL" id="AILY01000022">
    <property type="protein sequence ID" value="EJF85553.1"/>
    <property type="molecule type" value="Genomic_DNA"/>
</dbReference>
<feature type="domain" description="Helicase C-terminal" evidence="2">
    <location>
        <begin position="451"/>
        <end position="616"/>
    </location>
</feature>
<evidence type="ECO:0000259" key="1">
    <source>
        <dbReference type="PROSITE" id="PS51192"/>
    </source>
</evidence>
<dbReference type="Gene3D" id="3.40.50.300">
    <property type="entry name" value="P-loop containing nucleotide triphosphate hydrolases"/>
    <property type="match status" value="2"/>
</dbReference>
<dbReference type="HOGENOM" id="CLU_346712_0_0_5"/>
<dbReference type="PROSITE" id="PS51194">
    <property type="entry name" value="HELICASE_CTER"/>
    <property type="match status" value="1"/>
</dbReference>
<dbReference type="eggNOG" id="COG4889">
    <property type="taxonomic scope" value="Bacteria"/>
</dbReference>
<dbReference type="SUPFAM" id="SSF52540">
    <property type="entry name" value="P-loop containing nucleoside triphosphate hydrolases"/>
    <property type="match status" value="1"/>
</dbReference>
<comment type="caution">
    <text evidence="3">The sequence shown here is derived from an EMBL/GenBank/DDBJ whole genome shotgun (WGS) entry which is preliminary data.</text>
</comment>
<reference evidence="3 4" key="1">
    <citation type="submission" date="2012-03" db="EMBL/GenBank/DDBJ databases">
        <title>The Genome Sequence of Bartonella rattimassiliensis 15908.</title>
        <authorList>
            <consortium name="The Broad Institute Genome Sequencing Platform"/>
            <consortium name="The Broad Institute Genome Sequencing Center for Infectious Disease"/>
            <person name="Feldgarden M."/>
            <person name="Kirby J."/>
            <person name="Kosoy M."/>
            <person name="Birtles R."/>
            <person name="Probert W.S."/>
            <person name="Chiaraviglio L."/>
            <person name="Young S.K."/>
            <person name="Zeng Q."/>
            <person name="Gargeya S."/>
            <person name="Fitzgerald M."/>
            <person name="Haas B."/>
            <person name="Abouelleil A."/>
            <person name="Alvarado L."/>
            <person name="Arachchi H.M."/>
            <person name="Berlin A."/>
            <person name="Chapman S.B."/>
            <person name="Gearin G."/>
            <person name="Goldberg J."/>
            <person name="Griggs A."/>
            <person name="Gujja S."/>
            <person name="Hansen M."/>
            <person name="Heiman D."/>
            <person name="Howarth C."/>
            <person name="Larimer J."/>
            <person name="Lui A."/>
            <person name="MacDonald P.J.P."/>
            <person name="McCowen C."/>
            <person name="Montmayeur A."/>
            <person name="Murphy C."/>
            <person name="Neiman D."/>
            <person name="Pearson M."/>
            <person name="Priest M."/>
            <person name="Roberts A."/>
            <person name="Saif S."/>
            <person name="Shea T."/>
            <person name="Sisk P."/>
            <person name="Stolte C."/>
            <person name="Sykes S."/>
            <person name="Wortman J."/>
            <person name="Nusbaum C."/>
            <person name="Birren B."/>
        </authorList>
    </citation>
    <scope>NUCLEOTIDE SEQUENCE [LARGE SCALE GENOMIC DNA]</scope>
    <source>
        <strain evidence="3 4">15908</strain>
    </source>
</reference>
<evidence type="ECO:0000313" key="4">
    <source>
        <dbReference type="Proteomes" id="UP000001077"/>
    </source>
</evidence>
<dbReference type="CDD" id="cd18785">
    <property type="entry name" value="SF2_C"/>
    <property type="match status" value="1"/>
</dbReference>
<dbReference type="STRING" id="1094556.MCY_01114"/>
<dbReference type="GO" id="GO:0003677">
    <property type="term" value="F:DNA binding"/>
    <property type="evidence" value="ECO:0007669"/>
    <property type="project" value="InterPro"/>
</dbReference>
<dbReference type="PANTHER" id="PTHR47396">
    <property type="entry name" value="TYPE I RESTRICTION ENZYME ECOKI R PROTEIN"/>
    <property type="match status" value="1"/>
</dbReference>
<dbReference type="Pfam" id="PF00271">
    <property type="entry name" value="Helicase_C"/>
    <property type="match status" value="1"/>
</dbReference>
<dbReference type="InterPro" id="IPR050742">
    <property type="entry name" value="Helicase_Restrict-Modif_Enz"/>
</dbReference>
<dbReference type="GO" id="GO:0016787">
    <property type="term" value="F:hydrolase activity"/>
    <property type="evidence" value="ECO:0007669"/>
    <property type="project" value="InterPro"/>
</dbReference>
<dbReference type="InterPro" id="IPR027417">
    <property type="entry name" value="P-loop_NTPase"/>
</dbReference>
<dbReference type="AlphaFoldDB" id="J0ZCB7"/>
<dbReference type="OrthoDB" id="9803459at2"/>
<dbReference type="InterPro" id="IPR006935">
    <property type="entry name" value="Helicase/UvrB_N"/>
</dbReference>
<dbReference type="RefSeq" id="WP_007347411.1">
    <property type="nucleotide sequence ID" value="NZ_CALY02000014.1"/>
</dbReference>
<dbReference type="Pfam" id="PF04851">
    <property type="entry name" value="ResIII"/>
    <property type="match status" value="1"/>
</dbReference>
<dbReference type="eggNOG" id="COG0513">
    <property type="taxonomic scope" value="Bacteria"/>
</dbReference>
<dbReference type="SMART" id="SM00490">
    <property type="entry name" value="HELICc"/>
    <property type="match status" value="1"/>
</dbReference>
<feature type="domain" description="Helicase ATP-binding" evidence="1">
    <location>
        <begin position="190"/>
        <end position="381"/>
    </location>
</feature>
<name>J0ZCB7_9HYPH</name>
<dbReference type="PANTHER" id="PTHR47396:SF1">
    <property type="entry name" value="ATP-DEPENDENT HELICASE IRC3-RELATED"/>
    <property type="match status" value="1"/>
</dbReference>
<dbReference type="InterPro" id="IPR001650">
    <property type="entry name" value="Helicase_C-like"/>
</dbReference>
<dbReference type="GO" id="GO:0005829">
    <property type="term" value="C:cytosol"/>
    <property type="evidence" value="ECO:0007669"/>
    <property type="project" value="TreeGrafter"/>
</dbReference>
<dbReference type="InterPro" id="IPR039442">
    <property type="entry name" value="Mrr-like_dom"/>
</dbReference>
<gene>
    <name evidence="3" type="ORF">MCY_01114</name>
</gene>
<dbReference type="Pfam" id="PF13156">
    <property type="entry name" value="Mrr_cat_2"/>
    <property type="match status" value="1"/>
</dbReference>
<dbReference type="GO" id="GO:0005524">
    <property type="term" value="F:ATP binding"/>
    <property type="evidence" value="ECO:0007669"/>
    <property type="project" value="InterPro"/>
</dbReference>
<dbReference type="InterPro" id="IPR014001">
    <property type="entry name" value="Helicase_ATP-bd"/>
</dbReference>
<protein>
    <recommendedName>
        <fullName evidence="5">Helicase C-terminal domain-containing protein</fullName>
    </recommendedName>
</protein>
<proteinExistence type="predicted"/>
<organism evidence="3 4">
    <name type="scientific">Bartonella rattimassiliensis 15908</name>
    <dbReference type="NCBI Taxonomy" id="1094556"/>
    <lineage>
        <taxon>Bacteria</taxon>
        <taxon>Pseudomonadati</taxon>
        <taxon>Pseudomonadota</taxon>
        <taxon>Alphaproteobacteria</taxon>
        <taxon>Hyphomicrobiales</taxon>
        <taxon>Bartonellaceae</taxon>
        <taxon>Bartonella</taxon>
    </lineage>
</organism>
<dbReference type="Proteomes" id="UP000001077">
    <property type="component" value="Unassembled WGS sequence"/>
</dbReference>
<dbReference type="PROSITE" id="PS51192">
    <property type="entry name" value="HELICASE_ATP_BIND_1"/>
    <property type="match status" value="1"/>
</dbReference>
<accession>J0ZCB7</accession>
<evidence type="ECO:0008006" key="5">
    <source>
        <dbReference type="Google" id="ProtNLM"/>
    </source>
</evidence>
<dbReference type="PATRIC" id="fig|1094556.3.peg.1271"/>
<evidence type="ECO:0000313" key="3">
    <source>
        <dbReference type="EMBL" id="EJF85553.1"/>
    </source>
</evidence>
<evidence type="ECO:0000259" key="2">
    <source>
        <dbReference type="PROSITE" id="PS51194"/>
    </source>
</evidence>
<keyword evidence="4" id="KW-1185">Reference proteome</keyword>
<dbReference type="SMART" id="SM00487">
    <property type="entry name" value="DEXDc"/>
    <property type="match status" value="1"/>
</dbReference>